<dbReference type="EMBL" id="ML119659">
    <property type="protein sequence ID" value="RPA84439.1"/>
    <property type="molecule type" value="Genomic_DNA"/>
</dbReference>
<proteinExistence type="predicted"/>
<evidence type="ECO:0000313" key="2">
    <source>
        <dbReference type="EMBL" id="RPA84439.1"/>
    </source>
</evidence>
<keyword evidence="3" id="KW-1185">Reference proteome</keyword>
<organism evidence="2 3">
    <name type="scientific">Ascobolus immersus RN42</name>
    <dbReference type="NCBI Taxonomy" id="1160509"/>
    <lineage>
        <taxon>Eukaryota</taxon>
        <taxon>Fungi</taxon>
        <taxon>Dikarya</taxon>
        <taxon>Ascomycota</taxon>
        <taxon>Pezizomycotina</taxon>
        <taxon>Pezizomycetes</taxon>
        <taxon>Pezizales</taxon>
        <taxon>Ascobolaceae</taxon>
        <taxon>Ascobolus</taxon>
    </lineage>
</organism>
<dbReference type="InterPro" id="IPR038765">
    <property type="entry name" value="Papain-like_cys_pep_sf"/>
</dbReference>
<feature type="region of interest" description="Disordered" evidence="1">
    <location>
        <begin position="1"/>
        <end position="147"/>
    </location>
</feature>
<evidence type="ECO:0000313" key="3">
    <source>
        <dbReference type="Proteomes" id="UP000275078"/>
    </source>
</evidence>
<feature type="region of interest" description="Disordered" evidence="1">
    <location>
        <begin position="1085"/>
        <end position="1109"/>
    </location>
</feature>
<sequence>MAEHISTDKDYRADNELSSSDPAKRNLPDEPEAPPPDPADPAKPPSTFTKIFQTVFGAASKPKEAIANGGTAAKDDPEAIFNELLSQVETMKKPSSDPSDPSNPSKPPSTNGASSDPENRKSGNGSEVFPSSLPSKSSSEGSLEHTPEFIPDWSAASSSDIETSEEPRIATVSTPALTRPNLLTQIIGPHPLLTDLKATAYAYIPLPPPLAPTPSISRLIADEPEPPSTPDPLFEDPLLEPTETALYPHKFTLTATEVGPFFNPPLPFTLPPLHTSFANIPSQHIRDDFLDPIYRLLISRLDRDDILFLPTAFHSTLHHLAPNEALPDYLIMELLYPGGTQLEECEVRRYWGAIQNVQGAHWVWSVYDRERREVWVWDSLNGEYGTGEERAEVTRWVQRLAGQPQGVREHPFLQALGLDGSLAEPDTDDDEGGQQVRIVGKLDSGTVRRVRVRRVEVVRQEDGNTCGLHALANMGMFLELMEGMMEEEVEGVFGEERMVHDDAWADGVGEGRLRGRMVGVFEEAKLYESRDLWKKVEAEAEEMEVEEEEGRVRALRDPTPYIGYVFGQTGFEAALPRLQRSVARIKAVNRPCAVVVDIGTGSSGEAEDYDIVALGVREQVSLYRTYHHPLEATIPEGIPFLNTTHPHEFRDFRNLRPGEQHNFEAFEAHEFDVALQAQMRSVRGILGNDSLLALPVEEYNQLPLNVLLRRTAKSGYMGRRVKDHRTCARNEKPYEWGIWVNGQRVEGGQIIGPLGEWAVVGVDGAYFLYMRGPGVEPYRLGEVPVREVERDASLRAPGCWAWEEEMTERRYNSPAEVGRREREVLARLAGYRRAWEEVKRGEERGAGERVGRREVRERRMLGGSEEERERAMKLQMLRELRKWREERRGTNRVMEAMERDNLAMLVAKKNAEAKYKLAVEEGAKTKLELEKQIKKTEKELEGIRRRREEKSEELKDTQDILQNVLEERRKTPPKADTQDKEAYEKEKQMYQQRIDGLTEEMLFLEADKSRLMIELETLQTDHSKCEENITSLQNRLDESKKDADEATKEELSARTQLLTTEADLTAANNLLENTKSQLSQLKADLERERHGEDVEMVDEQEKVEDVEME</sequence>
<protein>
    <submittedName>
        <fullName evidence="2">Uncharacterized protein</fullName>
    </submittedName>
</protein>
<name>A0A3N4IF68_ASCIM</name>
<dbReference type="SUPFAM" id="SSF54001">
    <property type="entry name" value="Cysteine proteinases"/>
    <property type="match status" value="1"/>
</dbReference>
<feature type="compositionally biased region" description="Pro residues" evidence="1">
    <location>
        <begin position="33"/>
        <end position="44"/>
    </location>
</feature>
<dbReference type="AlphaFoldDB" id="A0A3N4IF68"/>
<reference evidence="2 3" key="1">
    <citation type="journal article" date="2018" name="Nat. Ecol. Evol.">
        <title>Pezizomycetes genomes reveal the molecular basis of ectomycorrhizal truffle lifestyle.</title>
        <authorList>
            <person name="Murat C."/>
            <person name="Payen T."/>
            <person name="Noel B."/>
            <person name="Kuo A."/>
            <person name="Morin E."/>
            <person name="Chen J."/>
            <person name="Kohler A."/>
            <person name="Krizsan K."/>
            <person name="Balestrini R."/>
            <person name="Da Silva C."/>
            <person name="Montanini B."/>
            <person name="Hainaut M."/>
            <person name="Levati E."/>
            <person name="Barry K.W."/>
            <person name="Belfiori B."/>
            <person name="Cichocki N."/>
            <person name="Clum A."/>
            <person name="Dockter R.B."/>
            <person name="Fauchery L."/>
            <person name="Guy J."/>
            <person name="Iotti M."/>
            <person name="Le Tacon F."/>
            <person name="Lindquist E.A."/>
            <person name="Lipzen A."/>
            <person name="Malagnac F."/>
            <person name="Mello A."/>
            <person name="Molinier V."/>
            <person name="Miyauchi S."/>
            <person name="Poulain J."/>
            <person name="Riccioni C."/>
            <person name="Rubini A."/>
            <person name="Sitrit Y."/>
            <person name="Splivallo R."/>
            <person name="Traeger S."/>
            <person name="Wang M."/>
            <person name="Zifcakova L."/>
            <person name="Wipf D."/>
            <person name="Zambonelli A."/>
            <person name="Paolocci F."/>
            <person name="Nowrousian M."/>
            <person name="Ottonello S."/>
            <person name="Baldrian P."/>
            <person name="Spatafora J.W."/>
            <person name="Henrissat B."/>
            <person name="Nagy L.G."/>
            <person name="Aury J.M."/>
            <person name="Wincker P."/>
            <person name="Grigoriev I.V."/>
            <person name="Bonfante P."/>
            <person name="Martin F.M."/>
        </authorList>
    </citation>
    <scope>NUCLEOTIDE SEQUENCE [LARGE SCALE GENOMIC DNA]</scope>
    <source>
        <strain evidence="2 3">RN42</strain>
    </source>
</reference>
<dbReference type="Gene3D" id="3.40.395.10">
    <property type="entry name" value="Adenoviral Proteinase, Chain A"/>
    <property type="match status" value="1"/>
</dbReference>
<feature type="compositionally biased region" description="Basic and acidic residues" evidence="1">
    <location>
        <begin position="1"/>
        <end position="15"/>
    </location>
</feature>
<feature type="compositionally biased region" description="Low complexity" evidence="1">
    <location>
        <begin position="130"/>
        <end position="141"/>
    </location>
</feature>
<evidence type="ECO:0000256" key="1">
    <source>
        <dbReference type="SAM" id="MobiDB-lite"/>
    </source>
</evidence>
<gene>
    <name evidence="2" type="ORF">BJ508DRAFT_340417</name>
</gene>
<dbReference type="Proteomes" id="UP000275078">
    <property type="component" value="Unassembled WGS sequence"/>
</dbReference>
<accession>A0A3N4IF68</accession>